<name>A0AAR5PQG6_DENPD</name>
<evidence type="ECO:0000256" key="6">
    <source>
        <dbReference type="ARBA" id="ARBA00023136"/>
    </source>
</evidence>
<sequence>MALNEEEIKSTECVLSAECNVIVEQDETILVVPSRKVWLQNVLYTFTNHLVPALAAFLGNSLSKSLAPLQRIPLNLPSGVVRKRFRRVSRSRLALADGLDESRIEEGSDSEKMNESPERCVNCTVMHQPEAEIFADVIFVHGLHGGLDRTWRQGTWRVKNPKLKNLSPIRRHSTDDMYVPVPENFSSKNVGDEGRLKRTLTKIYTTIPVKVARTKDANANDNVDEVDETEQVEEEIEFEDQETNVDNFSRCWPQDWLPQDCPGVRILGINYTTDVLWRPLWQKRKPRTSLPQRSNEMMEDLLRLGVGCRPIVWVGHSKGGLYIKQIILNGWHAKDNQTVQNLYHQTKAIMFYSVPHKGSPIADMTFPFFRRSIEVMEIRTNCDFVLNLHRSFLEIFNSEEQDKKPEIFSFIDTENTPVGFTSLKFIAYESADPDIGIKCDVPLDHREICKPAGRDCFLYLELVKMINKSIFQKEA</sequence>
<dbReference type="InterPro" id="IPR029058">
    <property type="entry name" value="AB_hydrolase_fold"/>
</dbReference>
<dbReference type="GO" id="GO:0016020">
    <property type="term" value="C:membrane"/>
    <property type="evidence" value="ECO:0007669"/>
    <property type="project" value="UniProtKB-SubCell"/>
</dbReference>
<evidence type="ECO:0000256" key="2">
    <source>
        <dbReference type="ARBA" id="ARBA00004240"/>
    </source>
</evidence>
<reference evidence="8" key="1">
    <citation type="journal article" date="2013" name="Genome Biol.">
        <title>Draft genome of the mountain pine beetle, Dendroctonus ponderosae Hopkins, a major forest pest.</title>
        <authorList>
            <person name="Keeling C.I."/>
            <person name="Yuen M.M."/>
            <person name="Liao N.Y."/>
            <person name="Docking T.R."/>
            <person name="Chan S.K."/>
            <person name="Taylor G.A."/>
            <person name="Palmquist D.L."/>
            <person name="Jackman S.D."/>
            <person name="Nguyen A."/>
            <person name="Li M."/>
            <person name="Henderson H."/>
            <person name="Janes J.K."/>
            <person name="Zhao Y."/>
            <person name="Pandoh P."/>
            <person name="Moore R."/>
            <person name="Sperling F.A."/>
            <person name="Huber D.P."/>
            <person name="Birol I."/>
            <person name="Jones S.J."/>
            <person name="Bohlmann J."/>
        </authorList>
    </citation>
    <scope>NUCLEOTIDE SEQUENCE</scope>
</reference>
<dbReference type="GO" id="GO:0005739">
    <property type="term" value="C:mitochondrion"/>
    <property type="evidence" value="ECO:0007669"/>
    <property type="project" value="UniProtKB-SubCell"/>
</dbReference>
<keyword evidence="4" id="KW-0256">Endoplasmic reticulum</keyword>
<dbReference type="SUPFAM" id="SSF53474">
    <property type="entry name" value="alpha/beta-Hydrolases"/>
    <property type="match status" value="1"/>
</dbReference>
<evidence type="ECO:0000256" key="1">
    <source>
        <dbReference type="ARBA" id="ARBA00004173"/>
    </source>
</evidence>
<keyword evidence="6" id="KW-0472">Membrane</keyword>
<dbReference type="AlphaFoldDB" id="A0AAR5PQG6"/>
<dbReference type="GO" id="GO:0005783">
    <property type="term" value="C:endoplasmic reticulum"/>
    <property type="evidence" value="ECO:0007669"/>
    <property type="project" value="UniProtKB-SubCell"/>
</dbReference>
<accession>A0AAR5PQG6</accession>
<keyword evidence="5" id="KW-0496">Mitochondrion</keyword>
<protein>
    <recommendedName>
        <fullName evidence="9">Protein SERAC1</fullName>
    </recommendedName>
</protein>
<reference evidence="7" key="2">
    <citation type="submission" date="2024-08" db="UniProtKB">
        <authorList>
            <consortium name="EnsemblMetazoa"/>
        </authorList>
    </citation>
    <scope>IDENTIFICATION</scope>
</reference>
<evidence type="ECO:0000256" key="5">
    <source>
        <dbReference type="ARBA" id="ARBA00023128"/>
    </source>
</evidence>
<dbReference type="EnsemblMetazoa" id="XM_019907684.1">
    <property type="protein sequence ID" value="XP_019763243.1"/>
    <property type="gene ID" value="LOC109539728"/>
</dbReference>
<dbReference type="PANTHER" id="PTHR48182:SF2">
    <property type="entry name" value="PROTEIN SERAC1"/>
    <property type="match status" value="1"/>
</dbReference>
<evidence type="ECO:0008006" key="9">
    <source>
        <dbReference type="Google" id="ProtNLM"/>
    </source>
</evidence>
<keyword evidence="8" id="KW-1185">Reference proteome</keyword>
<evidence type="ECO:0000313" key="8">
    <source>
        <dbReference type="Proteomes" id="UP000019118"/>
    </source>
</evidence>
<dbReference type="PANTHER" id="PTHR48182">
    <property type="entry name" value="PROTEIN SERAC1"/>
    <property type="match status" value="1"/>
</dbReference>
<proteinExistence type="predicted"/>
<evidence type="ECO:0000313" key="7">
    <source>
        <dbReference type="EnsemblMetazoa" id="XP_019763243.1"/>
    </source>
</evidence>
<evidence type="ECO:0000256" key="3">
    <source>
        <dbReference type="ARBA" id="ARBA00004370"/>
    </source>
</evidence>
<dbReference type="Proteomes" id="UP000019118">
    <property type="component" value="Unassembled WGS sequence"/>
</dbReference>
<organism evidence="7 8">
    <name type="scientific">Dendroctonus ponderosae</name>
    <name type="common">Mountain pine beetle</name>
    <dbReference type="NCBI Taxonomy" id="77166"/>
    <lineage>
        <taxon>Eukaryota</taxon>
        <taxon>Metazoa</taxon>
        <taxon>Ecdysozoa</taxon>
        <taxon>Arthropoda</taxon>
        <taxon>Hexapoda</taxon>
        <taxon>Insecta</taxon>
        <taxon>Pterygota</taxon>
        <taxon>Neoptera</taxon>
        <taxon>Endopterygota</taxon>
        <taxon>Coleoptera</taxon>
        <taxon>Polyphaga</taxon>
        <taxon>Cucujiformia</taxon>
        <taxon>Curculionidae</taxon>
        <taxon>Scolytinae</taxon>
        <taxon>Dendroctonus</taxon>
    </lineage>
</organism>
<evidence type="ECO:0000256" key="4">
    <source>
        <dbReference type="ARBA" id="ARBA00022824"/>
    </source>
</evidence>
<dbReference type="InterPro" id="IPR052374">
    <property type="entry name" value="SERAC1"/>
</dbReference>
<dbReference type="Gene3D" id="3.40.50.1820">
    <property type="entry name" value="alpha/beta hydrolase"/>
    <property type="match status" value="1"/>
</dbReference>
<comment type="subcellular location">
    <subcellularLocation>
        <location evidence="2">Endoplasmic reticulum</location>
    </subcellularLocation>
    <subcellularLocation>
        <location evidence="3">Membrane</location>
    </subcellularLocation>
    <subcellularLocation>
        <location evidence="1">Mitochondrion</location>
    </subcellularLocation>
</comment>